<accession>A0A5R8QGI2</accession>
<evidence type="ECO:0000259" key="11">
    <source>
        <dbReference type="SMART" id="SM01003"/>
    </source>
</evidence>
<protein>
    <recommendedName>
        <fullName evidence="3 6">Alanine dehydrogenase</fullName>
        <ecNumber evidence="3 6">1.4.1.1</ecNumber>
    </recommendedName>
</protein>
<evidence type="ECO:0000259" key="10">
    <source>
        <dbReference type="SMART" id="SM01002"/>
    </source>
</evidence>
<evidence type="ECO:0000313" key="12">
    <source>
        <dbReference type="EMBL" id="TLG77141.1"/>
    </source>
</evidence>
<dbReference type="PANTHER" id="PTHR42795:SF1">
    <property type="entry name" value="ALANINE DEHYDROGENASE"/>
    <property type="match status" value="1"/>
</dbReference>
<feature type="active site" description="Proton donor/acceptor" evidence="7">
    <location>
        <position position="268"/>
    </location>
</feature>
<dbReference type="SMART" id="SM01003">
    <property type="entry name" value="AlaDh_PNT_N"/>
    <property type="match status" value="1"/>
</dbReference>
<dbReference type="GO" id="GO:0000286">
    <property type="term" value="F:alanine dehydrogenase activity"/>
    <property type="evidence" value="ECO:0007669"/>
    <property type="project" value="UniProtKB-UniRule"/>
</dbReference>
<feature type="domain" description="Alanine dehydrogenase/pyridine nucleotide transhydrogenase N-terminal" evidence="11">
    <location>
        <begin position="4"/>
        <end position="135"/>
    </location>
</feature>
<evidence type="ECO:0000256" key="5">
    <source>
        <dbReference type="ARBA" id="ARBA00023027"/>
    </source>
</evidence>
<evidence type="ECO:0000256" key="6">
    <source>
        <dbReference type="PIRNR" id="PIRNR000183"/>
    </source>
</evidence>
<dbReference type="OrthoDB" id="9804592at2"/>
<dbReference type="Pfam" id="PF05222">
    <property type="entry name" value="AlaDh_PNT_N"/>
    <property type="match status" value="1"/>
</dbReference>
<dbReference type="Proteomes" id="UP000306912">
    <property type="component" value="Unassembled WGS sequence"/>
</dbReference>
<keyword evidence="9" id="KW-0547">Nucleotide-binding</keyword>
<feature type="domain" description="Alanine dehydrogenase/pyridine nucleotide transhydrogenase NAD(H)-binding" evidence="10">
    <location>
        <begin position="147"/>
        <end position="296"/>
    </location>
</feature>
<gene>
    <name evidence="12" type="primary">ald</name>
    <name evidence="12" type="ORF">FEZ08_00555</name>
</gene>
<comment type="similarity">
    <text evidence="2 6">Belongs to the AlaDH/PNT family.</text>
</comment>
<feature type="binding site" evidence="8">
    <location>
        <position position="73"/>
    </location>
    <ligand>
        <name>substrate</name>
    </ligand>
</feature>
<organism evidence="12 13">
    <name type="scientific">Culicoidibacter larvae</name>
    <dbReference type="NCBI Taxonomy" id="2579976"/>
    <lineage>
        <taxon>Bacteria</taxon>
        <taxon>Bacillati</taxon>
        <taxon>Bacillota</taxon>
        <taxon>Culicoidibacteria</taxon>
        <taxon>Culicoidibacterales</taxon>
        <taxon>Culicoidibacteraceae</taxon>
        <taxon>Culicoidibacter</taxon>
    </lineage>
</organism>
<dbReference type="Pfam" id="PF01262">
    <property type="entry name" value="AlaDh_PNT_C"/>
    <property type="match status" value="1"/>
</dbReference>
<dbReference type="PIRSF" id="PIRSF000183">
    <property type="entry name" value="Alanine_dh"/>
    <property type="match status" value="1"/>
</dbReference>
<keyword evidence="4 6" id="KW-0560">Oxidoreductase</keyword>
<feature type="binding site" evidence="9">
    <location>
        <begin position="297"/>
        <end position="300"/>
    </location>
    <ligand>
        <name>NAD(+)</name>
        <dbReference type="ChEBI" id="CHEBI:57540"/>
    </ligand>
</feature>
<evidence type="ECO:0000313" key="13">
    <source>
        <dbReference type="Proteomes" id="UP000306912"/>
    </source>
</evidence>
<dbReference type="FunFam" id="3.40.50.720:FF:000049">
    <property type="entry name" value="Alanine dehydrogenase"/>
    <property type="match status" value="1"/>
</dbReference>
<feature type="binding site" evidence="9">
    <location>
        <position position="201"/>
    </location>
    <ligand>
        <name>NAD(+)</name>
        <dbReference type="ChEBI" id="CHEBI:57540"/>
    </ligand>
</feature>
<feature type="binding site" evidence="9">
    <location>
        <begin position="265"/>
        <end position="268"/>
    </location>
    <ligand>
        <name>NAD(+)</name>
        <dbReference type="ChEBI" id="CHEBI:57540"/>
    </ligand>
</feature>
<dbReference type="PANTHER" id="PTHR42795">
    <property type="entry name" value="ALANINE DEHYDROGENASE"/>
    <property type="match status" value="1"/>
</dbReference>
<evidence type="ECO:0000256" key="4">
    <source>
        <dbReference type="ARBA" id="ARBA00023002"/>
    </source>
</evidence>
<sequence>MIIGVPKEIKNNENRVAITPAIVQSLITAGHTVYVEQGAGLGSEIHDAEYKKVGAQISDAKTAWAAAMVIKVKEPQPSEYQYFYEGQILFTYFHLAPVPDLTDELLKAGVTAIAYETVQLDNGLLPLLQPMSEVAGRMAIQIGSHFLEKPNHGRGILLGGVPGVPGAHVVIIGGGIVGINAAKMAVATGAKVTLLDTNIERLRYLDDIFAGRINTVVSSTFTIAEHVKEADLLVGGVLVPGAAAPKLVSEAMVATMKPGSVIVDVAIDQGGSIATIDHSTTHDNPVYIKHDVIHYAVANMPGAVARTSTYALTNATHPYILQLAKAGIDAVRDSNALALGVNTYKGKLTSLPVAESQNKTYTPLEDLL</sequence>
<feature type="binding site" evidence="9">
    <location>
        <position position="218"/>
    </location>
    <ligand>
        <name>NAD(+)</name>
        <dbReference type="ChEBI" id="CHEBI:57540"/>
    </ligand>
</feature>
<dbReference type="GO" id="GO:0042853">
    <property type="term" value="P:L-alanine catabolic process"/>
    <property type="evidence" value="ECO:0007669"/>
    <property type="project" value="InterPro"/>
</dbReference>
<keyword evidence="5 6" id="KW-0520">NAD</keyword>
<dbReference type="GO" id="GO:0000166">
    <property type="term" value="F:nucleotide binding"/>
    <property type="evidence" value="ECO:0007669"/>
    <property type="project" value="UniProtKB-KW"/>
</dbReference>
<dbReference type="InterPro" id="IPR008141">
    <property type="entry name" value="Ala_DH"/>
</dbReference>
<proteinExistence type="inferred from homology"/>
<dbReference type="InterPro" id="IPR036291">
    <property type="entry name" value="NAD(P)-bd_dom_sf"/>
</dbReference>
<evidence type="ECO:0000256" key="1">
    <source>
        <dbReference type="ARBA" id="ARBA00005206"/>
    </source>
</evidence>
<dbReference type="AlphaFoldDB" id="A0A5R8QGI2"/>
<evidence type="ECO:0000256" key="7">
    <source>
        <dbReference type="PIRSR" id="PIRSR000183-1"/>
    </source>
</evidence>
<comment type="caution">
    <text evidence="12">The sequence shown here is derived from an EMBL/GenBank/DDBJ whole genome shotgun (WGS) entry which is preliminary data.</text>
</comment>
<dbReference type="FunCoup" id="A0A5R8QGI2">
    <property type="interactions" value="196"/>
</dbReference>
<dbReference type="InParanoid" id="A0A5R8QGI2"/>
<comment type="catalytic activity">
    <reaction evidence="6">
        <text>L-alanine + NAD(+) + H2O = pyruvate + NH4(+) + NADH + H(+)</text>
        <dbReference type="Rhea" id="RHEA:18405"/>
        <dbReference type="ChEBI" id="CHEBI:15361"/>
        <dbReference type="ChEBI" id="CHEBI:15377"/>
        <dbReference type="ChEBI" id="CHEBI:15378"/>
        <dbReference type="ChEBI" id="CHEBI:28938"/>
        <dbReference type="ChEBI" id="CHEBI:57540"/>
        <dbReference type="ChEBI" id="CHEBI:57945"/>
        <dbReference type="ChEBI" id="CHEBI:57972"/>
        <dbReference type="EC" id="1.4.1.1"/>
    </reaction>
</comment>
<keyword evidence="13" id="KW-1185">Reference proteome</keyword>
<dbReference type="SUPFAM" id="SSF52283">
    <property type="entry name" value="Formate/glycerate dehydrogenase catalytic domain-like"/>
    <property type="match status" value="1"/>
</dbReference>
<reference evidence="12 13" key="1">
    <citation type="submission" date="2019-05" db="EMBL/GenBank/DDBJ databases">
        <title>Culicoidintestinum kansasii gen. nov., sp. nov. from the gastrointestinal tract of the biting midge, Culicoides sonorensis.</title>
        <authorList>
            <person name="Neupane S."/>
            <person name="Ghosh A."/>
            <person name="Gunther S."/>
            <person name="Martin K."/>
            <person name="Zurek L."/>
        </authorList>
    </citation>
    <scope>NUCLEOTIDE SEQUENCE [LARGE SCALE GENOMIC DNA]</scope>
    <source>
        <strain evidence="12 13">CS-1</strain>
    </source>
</reference>
<dbReference type="SUPFAM" id="SSF51735">
    <property type="entry name" value="NAD(P)-binding Rossmann-fold domains"/>
    <property type="match status" value="1"/>
</dbReference>
<comment type="pathway">
    <text evidence="1">Amino-acid degradation; L-alanine degradation via dehydrogenase pathway; NH(3) and pyruvate from L-alanine: step 1/1.</text>
</comment>
<dbReference type="GO" id="GO:0005886">
    <property type="term" value="C:plasma membrane"/>
    <property type="evidence" value="ECO:0007669"/>
    <property type="project" value="TreeGrafter"/>
</dbReference>
<dbReference type="InterPro" id="IPR007698">
    <property type="entry name" value="AlaDH/PNT_NAD(H)-bd"/>
</dbReference>
<feature type="binding site" evidence="9">
    <location>
        <position position="132"/>
    </location>
    <ligand>
        <name>NAD(+)</name>
        <dbReference type="ChEBI" id="CHEBI:57540"/>
    </ligand>
</feature>
<feature type="active site" description="Proton donor/acceptor" evidence="7">
    <location>
        <position position="94"/>
    </location>
</feature>
<dbReference type="RefSeq" id="WP_138189750.1">
    <property type="nucleotide sequence ID" value="NZ_VBWP01000001.1"/>
</dbReference>
<evidence type="ECO:0000256" key="8">
    <source>
        <dbReference type="PIRSR" id="PIRSR000183-2"/>
    </source>
</evidence>
<feature type="binding site" evidence="9">
    <location>
        <begin position="237"/>
        <end position="238"/>
    </location>
    <ligand>
        <name>NAD(+)</name>
        <dbReference type="ChEBI" id="CHEBI:57540"/>
    </ligand>
</feature>
<dbReference type="InterPro" id="IPR007886">
    <property type="entry name" value="AlaDH/PNT_N"/>
</dbReference>
<dbReference type="EC" id="1.4.1.1" evidence="3 6"/>
<evidence type="ECO:0000256" key="9">
    <source>
        <dbReference type="PIRSR" id="PIRSR000183-3"/>
    </source>
</evidence>
<evidence type="ECO:0000256" key="2">
    <source>
        <dbReference type="ARBA" id="ARBA00005689"/>
    </source>
</evidence>
<dbReference type="CDD" id="cd05305">
    <property type="entry name" value="L-AlaDH"/>
    <property type="match status" value="1"/>
</dbReference>
<name>A0A5R8QGI2_9FIRM</name>
<feature type="binding site" evidence="8">
    <location>
        <position position="15"/>
    </location>
    <ligand>
        <name>substrate</name>
    </ligand>
</feature>
<dbReference type="SMART" id="SM01002">
    <property type="entry name" value="AlaDh_PNT_C"/>
    <property type="match status" value="1"/>
</dbReference>
<dbReference type="EMBL" id="VBWP01000001">
    <property type="protein sequence ID" value="TLG77141.1"/>
    <property type="molecule type" value="Genomic_DNA"/>
</dbReference>
<dbReference type="Gene3D" id="3.40.50.720">
    <property type="entry name" value="NAD(P)-binding Rossmann-like Domain"/>
    <property type="match status" value="2"/>
</dbReference>
<dbReference type="NCBIfam" id="TIGR00518">
    <property type="entry name" value="alaDH"/>
    <property type="match status" value="1"/>
</dbReference>
<evidence type="ECO:0000256" key="3">
    <source>
        <dbReference type="ARBA" id="ARBA00012897"/>
    </source>
</evidence>
<feature type="binding site" evidence="9">
    <location>
        <position position="196"/>
    </location>
    <ligand>
        <name>NAD(+)</name>
        <dbReference type="ChEBI" id="CHEBI:57540"/>
    </ligand>
</feature>